<dbReference type="Proteomes" id="UP001194469">
    <property type="component" value="Unassembled WGS sequence"/>
</dbReference>
<dbReference type="RefSeq" id="WP_196610494.1">
    <property type="nucleotide sequence ID" value="NZ_VRYY01000651.1"/>
</dbReference>
<dbReference type="Pfam" id="PF00535">
    <property type="entry name" value="Glycos_transf_2"/>
    <property type="match status" value="1"/>
</dbReference>
<dbReference type="PANTHER" id="PTHR43685:SF11">
    <property type="entry name" value="GLYCOSYLTRANSFERASE TAGX-RELATED"/>
    <property type="match status" value="1"/>
</dbReference>
<protein>
    <submittedName>
        <fullName evidence="2">Glycosyltransferase</fullName>
    </submittedName>
</protein>
<proteinExistence type="predicted"/>
<dbReference type="InterPro" id="IPR001173">
    <property type="entry name" value="Glyco_trans_2-like"/>
</dbReference>
<evidence type="ECO:0000259" key="1">
    <source>
        <dbReference type="Pfam" id="PF00535"/>
    </source>
</evidence>
<dbReference type="PROSITE" id="PS51257">
    <property type="entry name" value="PROKAR_LIPOPROTEIN"/>
    <property type="match status" value="1"/>
</dbReference>
<name>A0ABS0JA53_9BACT</name>
<comment type="caution">
    <text evidence="2">The sequence shown here is derived from an EMBL/GenBank/DDBJ whole genome shotgun (WGS) entry which is preliminary data.</text>
</comment>
<dbReference type="InterPro" id="IPR050834">
    <property type="entry name" value="Glycosyltransf_2"/>
</dbReference>
<accession>A0ABS0JA53</accession>
<dbReference type="InterPro" id="IPR029044">
    <property type="entry name" value="Nucleotide-diphossugar_trans"/>
</dbReference>
<organism evidence="2 3">
    <name type="scientific">Nitratidesulfovibrio oxamicus</name>
    <dbReference type="NCBI Taxonomy" id="32016"/>
    <lineage>
        <taxon>Bacteria</taxon>
        <taxon>Pseudomonadati</taxon>
        <taxon>Thermodesulfobacteriota</taxon>
        <taxon>Desulfovibrionia</taxon>
        <taxon>Desulfovibrionales</taxon>
        <taxon>Desulfovibrionaceae</taxon>
        <taxon>Nitratidesulfovibrio</taxon>
    </lineage>
</organism>
<dbReference type="PANTHER" id="PTHR43685">
    <property type="entry name" value="GLYCOSYLTRANSFERASE"/>
    <property type="match status" value="1"/>
</dbReference>
<sequence length="287" mass="31495">MKQPFLSIVIATCNSAAVLQSCLESLAEQRFRDFEVIIQDGVSTDDTVALAAGFAPSLPRLEVESVADRGVYDAWNKALPRLCGTWTLFLGSDDRLDGPDVLERCAMVLAGLSAQILYGCGDVLYVYPDGSSVAYSGRAEGALGRMGEHVPFCHSSLWHRTALFAEHRFDPEFRIAADYDFICRTWSHDGVGHTLGITVTRMGAGGLSSHPRHRLRTLWEIARIAHRHGYPVFTARRVVPLLKAVLLWGVCVSTGKHGPALLDRLRMLRGLPPCWTTQASTTMRSGG</sequence>
<keyword evidence="3" id="KW-1185">Reference proteome</keyword>
<dbReference type="EMBL" id="VRYY01000651">
    <property type="protein sequence ID" value="MBG3878623.1"/>
    <property type="molecule type" value="Genomic_DNA"/>
</dbReference>
<gene>
    <name evidence="2" type="ORF">FVW20_16825</name>
</gene>
<feature type="domain" description="Glycosyltransferase 2-like" evidence="1">
    <location>
        <begin position="7"/>
        <end position="116"/>
    </location>
</feature>
<evidence type="ECO:0000313" key="2">
    <source>
        <dbReference type="EMBL" id="MBG3878623.1"/>
    </source>
</evidence>
<evidence type="ECO:0000313" key="3">
    <source>
        <dbReference type="Proteomes" id="UP001194469"/>
    </source>
</evidence>
<dbReference type="Gene3D" id="3.90.550.10">
    <property type="entry name" value="Spore Coat Polysaccharide Biosynthesis Protein SpsA, Chain A"/>
    <property type="match status" value="1"/>
</dbReference>
<reference evidence="2 3" key="1">
    <citation type="submission" date="2019-08" db="EMBL/GenBank/DDBJ databases">
        <authorList>
            <person name="Luo N."/>
        </authorList>
    </citation>
    <scope>NUCLEOTIDE SEQUENCE [LARGE SCALE GENOMIC DNA]</scope>
    <source>
        <strain evidence="2 3">NCIMB 9442</strain>
    </source>
</reference>
<dbReference type="SUPFAM" id="SSF53448">
    <property type="entry name" value="Nucleotide-diphospho-sugar transferases"/>
    <property type="match status" value="1"/>
</dbReference>